<evidence type="ECO:0000259" key="2">
    <source>
        <dbReference type="Pfam" id="PF08241"/>
    </source>
</evidence>
<reference evidence="3 4" key="1">
    <citation type="submission" date="2022-04" db="EMBL/GenBank/DDBJ databases">
        <title>Identification of a novel bacterium isolated from mangrove sediments.</title>
        <authorList>
            <person name="Pan X."/>
        </authorList>
    </citation>
    <scope>NUCLEOTIDE SEQUENCE [LARGE SCALE GENOMIC DNA]</scope>
    <source>
        <strain evidence="3 4">B2638</strain>
    </source>
</reference>
<keyword evidence="4" id="KW-1185">Reference proteome</keyword>
<dbReference type="InterPro" id="IPR029063">
    <property type="entry name" value="SAM-dependent_MTases_sf"/>
</dbReference>
<keyword evidence="3" id="KW-0808">Transferase</keyword>
<comment type="caution">
    <text evidence="3">The sequence shown here is derived from an EMBL/GenBank/DDBJ whole genome shotgun (WGS) entry which is preliminary data.</text>
</comment>
<protein>
    <submittedName>
        <fullName evidence="3">Class I SAM-dependent methyltransferase</fullName>
    </submittedName>
</protein>
<evidence type="ECO:0000313" key="4">
    <source>
        <dbReference type="Proteomes" id="UP001202281"/>
    </source>
</evidence>
<feature type="domain" description="Methyltransferase type 11" evidence="2">
    <location>
        <begin position="51"/>
        <end position="149"/>
    </location>
</feature>
<feature type="transmembrane region" description="Helical" evidence="1">
    <location>
        <begin position="227"/>
        <end position="251"/>
    </location>
</feature>
<dbReference type="Pfam" id="PF08241">
    <property type="entry name" value="Methyltransf_11"/>
    <property type="match status" value="1"/>
</dbReference>
<dbReference type="Gene3D" id="3.40.50.150">
    <property type="entry name" value="Vaccinia Virus protein VP39"/>
    <property type="match status" value="1"/>
</dbReference>
<accession>A0ABT0BM82</accession>
<dbReference type="PANTHER" id="PTHR43591:SF110">
    <property type="entry name" value="RHODANESE DOMAIN-CONTAINING PROTEIN"/>
    <property type="match status" value="1"/>
</dbReference>
<dbReference type="CDD" id="cd02440">
    <property type="entry name" value="AdoMet_MTases"/>
    <property type="match status" value="1"/>
</dbReference>
<proteinExistence type="predicted"/>
<sequence>MSSDAQQEHSDRGITEAFFPEAKIDGFSRYDGTLLFYSKVKSLLKKDDIVLDFGAGRGAGASHCRSNYIKSLQNFKGECAEIHGCDVDPVVKDNPYLDEARIQEVGGALPYEKDFFDLIVSSWVFEHIEDPRQVASELIRVLKPGGYICARTPNKFGYISFFSRLFRNKYHAYFLKFIQPERNIEDEFHTYYRMNSKKDIEKIFGDTCDVVVFSYSADPSYHFNSKIIYWIFTVIHKLTPSVFGAAIFIFLRKR</sequence>
<dbReference type="EMBL" id="JALHLG010000005">
    <property type="protein sequence ID" value="MCJ2185958.1"/>
    <property type="molecule type" value="Genomic_DNA"/>
</dbReference>
<dbReference type="Proteomes" id="UP001202281">
    <property type="component" value="Unassembled WGS sequence"/>
</dbReference>
<dbReference type="GO" id="GO:0032259">
    <property type="term" value="P:methylation"/>
    <property type="evidence" value="ECO:0007669"/>
    <property type="project" value="UniProtKB-KW"/>
</dbReference>
<keyword evidence="1" id="KW-0472">Membrane</keyword>
<dbReference type="InterPro" id="IPR013216">
    <property type="entry name" value="Methyltransf_11"/>
</dbReference>
<name>A0ABT0BM82_9SPHN</name>
<evidence type="ECO:0000313" key="3">
    <source>
        <dbReference type="EMBL" id="MCJ2185958.1"/>
    </source>
</evidence>
<evidence type="ECO:0000256" key="1">
    <source>
        <dbReference type="SAM" id="Phobius"/>
    </source>
</evidence>
<gene>
    <name evidence="3" type="ORF">MTR66_03920</name>
</gene>
<keyword evidence="3" id="KW-0489">Methyltransferase</keyword>
<dbReference type="RefSeq" id="WP_243918107.1">
    <property type="nucleotide sequence ID" value="NZ_JALHLG010000005.1"/>
</dbReference>
<dbReference type="SUPFAM" id="SSF53335">
    <property type="entry name" value="S-adenosyl-L-methionine-dependent methyltransferases"/>
    <property type="match status" value="1"/>
</dbReference>
<keyword evidence="1" id="KW-1133">Transmembrane helix</keyword>
<dbReference type="PANTHER" id="PTHR43591">
    <property type="entry name" value="METHYLTRANSFERASE"/>
    <property type="match status" value="1"/>
</dbReference>
<dbReference type="GO" id="GO:0008168">
    <property type="term" value="F:methyltransferase activity"/>
    <property type="evidence" value="ECO:0007669"/>
    <property type="project" value="UniProtKB-KW"/>
</dbReference>
<organism evidence="3 4">
    <name type="scientific">Novosphingobium beihaiensis</name>
    <dbReference type="NCBI Taxonomy" id="2930389"/>
    <lineage>
        <taxon>Bacteria</taxon>
        <taxon>Pseudomonadati</taxon>
        <taxon>Pseudomonadota</taxon>
        <taxon>Alphaproteobacteria</taxon>
        <taxon>Sphingomonadales</taxon>
        <taxon>Sphingomonadaceae</taxon>
        <taxon>Novosphingobium</taxon>
    </lineage>
</organism>
<keyword evidence="1" id="KW-0812">Transmembrane</keyword>